<evidence type="ECO:0000313" key="1">
    <source>
        <dbReference type="EMBL" id="KAG0565328.1"/>
    </source>
</evidence>
<organism evidence="1 2">
    <name type="scientific">Ceratodon purpureus</name>
    <name type="common">Fire moss</name>
    <name type="synonym">Dicranum purpureum</name>
    <dbReference type="NCBI Taxonomy" id="3225"/>
    <lineage>
        <taxon>Eukaryota</taxon>
        <taxon>Viridiplantae</taxon>
        <taxon>Streptophyta</taxon>
        <taxon>Embryophyta</taxon>
        <taxon>Bryophyta</taxon>
        <taxon>Bryophytina</taxon>
        <taxon>Bryopsida</taxon>
        <taxon>Dicranidae</taxon>
        <taxon>Pseudoditrichales</taxon>
        <taxon>Ditrichaceae</taxon>
        <taxon>Ceratodon</taxon>
    </lineage>
</organism>
<dbReference type="EMBL" id="CM026429">
    <property type="protein sequence ID" value="KAG0565328.1"/>
    <property type="molecule type" value="Genomic_DNA"/>
</dbReference>
<keyword evidence="2" id="KW-1185">Reference proteome</keyword>
<dbReference type="Proteomes" id="UP000822688">
    <property type="component" value="Chromosome 8"/>
</dbReference>
<name>A0A8T0H5A7_CERPU</name>
<sequence length="48" mass="5429">MRSGFDQSHFELDMHDMELGFSILDQSFVAICAVAWSIKALERILGGR</sequence>
<comment type="caution">
    <text evidence="1">The sequence shown here is derived from an EMBL/GenBank/DDBJ whole genome shotgun (WGS) entry which is preliminary data.</text>
</comment>
<accession>A0A8T0H5A7</accession>
<evidence type="ECO:0000313" key="2">
    <source>
        <dbReference type="Proteomes" id="UP000822688"/>
    </source>
</evidence>
<gene>
    <name evidence="1" type="ORF">KC19_8G182300</name>
</gene>
<protein>
    <submittedName>
        <fullName evidence="1">Uncharacterized protein</fullName>
    </submittedName>
</protein>
<proteinExistence type="predicted"/>
<reference evidence="1" key="1">
    <citation type="submission" date="2020-06" db="EMBL/GenBank/DDBJ databases">
        <title>WGS assembly of Ceratodon purpureus strain R40.</title>
        <authorList>
            <person name="Carey S.B."/>
            <person name="Jenkins J."/>
            <person name="Shu S."/>
            <person name="Lovell J.T."/>
            <person name="Sreedasyam A."/>
            <person name="Maumus F."/>
            <person name="Tiley G.P."/>
            <person name="Fernandez-Pozo N."/>
            <person name="Barry K."/>
            <person name="Chen C."/>
            <person name="Wang M."/>
            <person name="Lipzen A."/>
            <person name="Daum C."/>
            <person name="Saski C.A."/>
            <person name="Payton A.C."/>
            <person name="Mcbreen J.C."/>
            <person name="Conrad R.E."/>
            <person name="Kollar L.M."/>
            <person name="Olsson S."/>
            <person name="Huttunen S."/>
            <person name="Landis J.B."/>
            <person name="Wickett N.J."/>
            <person name="Johnson M.G."/>
            <person name="Rensing S.A."/>
            <person name="Grimwood J."/>
            <person name="Schmutz J."/>
            <person name="Mcdaniel S.F."/>
        </authorList>
    </citation>
    <scope>NUCLEOTIDE SEQUENCE</scope>
    <source>
        <strain evidence="1">R40</strain>
    </source>
</reference>
<dbReference type="AlphaFoldDB" id="A0A8T0H5A7"/>